<evidence type="ECO:0000313" key="2">
    <source>
        <dbReference type="Proteomes" id="UP001157418"/>
    </source>
</evidence>
<sequence>MILFKYNKQTCMLHQVRDLIMLISLLIHLKRFTSPEAIRAVTSTLKTMFNGPRSSWRNVDLINREALWQHLVIVDRIRGEMNGELKSEHEEMKQKFFAEHAEIEEQKQEIAKMYNEILKLAQGNSSN</sequence>
<dbReference type="EMBL" id="CAKMRJ010000224">
    <property type="protein sequence ID" value="CAH1419237.1"/>
    <property type="molecule type" value="Genomic_DNA"/>
</dbReference>
<accession>A0AAU9M087</accession>
<comment type="caution">
    <text evidence="1">The sequence shown here is derived from an EMBL/GenBank/DDBJ whole genome shotgun (WGS) entry which is preliminary data.</text>
</comment>
<name>A0AAU9M087_9ASTR</name>
<keyword evidence="2" id="KW-1185">Reference proteome</keyword>
<dbReference type="Proteomes" id="UP001157418">
    <property type="component" value="Unassembled WGS sequence"/>
</dbReference>
<reference evidence="1 2" key="1">
    <citation type="submission" date="2022-01" db="EMBL/GenBank/DDBJ databases">
        <authorList>
            <person name="Xiong W."/>
            <person name="Schranz E."/>
        </authorList>
    </citation>
    <scope>NUCLEOTIDE SEQUENCE [LARGE SCALE GENOMIC DNA]</scope>
</reference>
<proteinExistence type="predicted"/>
<evidence type="ECO:0000313" key="1">
    <source>
        <dbReference type="EMBL" id="CAH1419237.1"/>
    </source>
</evidence>
<protein>
    <submittedName>
        <fullName evidence="1">Uncharacterized protein</fullName>
    </submittedName>
</protein>
<dbReference type="AlphaFoldDB" id="A0AAU9M087"/>
<organism evidence="1 2">
    <name type="scientific">Lactuca virosa</name>
    <dbReference type="NCBI Taxonomy" id="75947"/>
    <lineage>
        <taxon>Eukaryota</taxon>
        <taxon>Viridiplantae</taxon>
        <taxon>Streptophyta</taxon>
        <taxon>Embryophyta</taxon>
        <taxon>Tracheophyta</taxon>
        <taxon>Spermatophyta</taxon>
        <taxon>Magnoliopsida</taxon>
        <taxon>eudicotyledons</taxon>
        <taxon>Gunneridae</taxon>
        <taxon>Pentapetalae</taxon>
        <taxon>asterids</taxon>
        <taxon>campanulids</taxon>
        <taxon>Asterales</taxon>
        <taxon>Asteraceae</taxon>
        <taxon>Cichorioideae</taxon>
        <taxon>Cichorieae</taxon>
        <taxon>Lactucinae</taxon>
        <taxon>Lactuca</taxon>
    </lineage>
</organism>
<gene>
    <name evidence="1" type="ORF">LVIROSA_LOCUS6782</name>
</gene>